<proteinExistence type="predicted"/>
<accession>A0A3D9ZY13</accession>
<keyword evidence="2" id="KW-1003">Cell membrane</keyword>
<dbReference type="GO" id="GO:0005886">
    <property type="term" value="C:plasma membrane"/>
    <property type="evidence" value="ECO:0007669"/>
    <property type="project" value="UniProtKB-SubCell"/>
</dbReference>
<comment type="caution">
    <text evidence="11">The sequence shown here is derived from an EMBL/GenBank/DDBJ whole genome shotgun (WGS) entry which is preliminary data.</text>
</comment>
<dbReference type="EMBL" id="QUMQ01000001">
    <property type="protein sequence ID" value="REF98700.1"/>
    <property type="molecule type" value="Genomic_DNA"/>
</dbReference>
<dbReference type="OrthoDB" id="5318634at2"/>
<feature type="transmembrane region" description="Helical" evidence="9">
    <location>
        <begin position="365"/>
        <end position="388"/>
    </location>
</feature>
<feature type="region of interest" description="Disordered" evidence="8">
    <location>
        <begin position="1"/>
        <end position="33"/>
    </location>
</feature>
<evidence type="ECO:0000313" key="12">
    <source>
        <dbReference type="Proteomes" id="UP000256913"/>
    </source>
</evidence>
<keyword evidence="6 9" id="KW-1133">Transmembrane helix</keyword>
<feature type="transmembrane region" description="Helical" evidence="9">
    <location>
        <begin position="312"/>
        <end position="332"/>
    </location>
</feature>
<dbReference type="Proteomes" id="UP000256913">
    <property type="component" value="Unassembled WGS sequence"/>
</dbReference>
<dbReference type="GO" id="GO:0009103">
    <property type="term" value="P:lipopolysaccharide biosynthetic process"/>
    <property type="evidence" value="ECO:0007669"/>
    <property type="project" value="UniProtKB-ARBA"/>
</dbReference>
<comment type="subcellular location">
    <subcellularLocation>
        <location evidence="1">Cell membrane</location>
        <topology evidence="1">Multi-pass membrane protein</topology>
    </subcellularLocation>
</comment>
<evidence type="ECO:0000256" key="9">
    <source>
        <dbReference type="SAM" id="Phobius"/>
    </source>
</evidence>
<dbReference type="PANTHER" id="PTHR33908:SF3">
    <property type="entry name" value="UNDECAPRENYL PHOSPHATE-ALPHA-4-AMINO-4-DEOXY-L-ARABINOSE ARABINOSYL TRANSFERASE"/>
    <property type="match status" value="1"/>
</dbReference>
<feature type="transmembrane region" description="Helical" evidence="9">
    <location>
        <begin position="339"/>
        <end position="359"/>
    </location>
</feature>
<keyword evidence="12" id="KW-1185">Reference proteome</keyword>
<feature type="domain" description="Glycosyltransferase RgtA/B/C/D-like" evidence="10">
    <location>
        <begin position="138"/>
        <end position="282"/>
    </location>
</feature>
<sequence length="553" mass="60764">MVDQKTARRRSADRGDEPPTLVLKRGVRSDDQTQIMRFTPTGTTLLPRIADAPPPPDEPTAAVRQPPRLPWWTQLLVFVLPVAIAFPVAWRGVGNRQLWNDEHATWHAATLSWGDLGTLLGNIDRVVALYYTVMHGWIGLFGDGPTALRLPSVLAMAVAAGATGLIGQRLFDAPTGIVAGALFAVLPAVSRYAQEARPYAFAIAGAAVATWLFLVALDRPRWRWWLLYGFVLGLTAYFHVVAILVLAAHAVLGWSRYRRSERDVRLWKALGALALIAALVMPLAYAAKGQSFAIDWIKADLDTVKQLPRQLFGSYAVAAAFGGMALVAAITLPLARRRTVLLGLLAWALVPPLLTYLTFPLLHLFLFRYLLFTLPAWALLCAGATSGLIRLITVRSWPQLLVGAVLVPVAVLLALPAHEQIRQDLEPGEPDYHAAAAVVSAKLAPGDGIVYAGTTRPPRLGMAYEMRDVPRPDDVLVSVPSEQLGDFGVRECPITSTCVAKRERLWLVSTSYSQDPWSEMPVEKAQALKRLFAVTEPTHHRRIHVYLLVRKSD</sequence>
<keyword evidence="5 9" id="KW-0812">Transmembrane</keyword>
<evidence type="ECO:0000256" key="6">
    <source>
        <dbReference type="ARBA" id="ARBA00022989"/>
    </source>
</evidence>
<evidence type="ECO:0000313" key="11">
    <source>
        <dbReference type="EMBL" id="REF98700.1"/>
    </source>
</evidence>
<name>A0A3D9ZY13_9ACTN</name>
<evidence type="ECO:0000256" key="8">
    <source>
        <dbReference type="SAM" id="MobiDB-lite"/>
    </source>
</evidence>
<reference evidence="11 12" key="1">
    <citation type="submission" date="2018-08" db="EMBL/GenBank/DDBJ databases">
        <title>Sequencing the genomes of 1000 actinobacteria strains.</title>
        <authorList>
            <person name="Klenk H.-P."/>
        </authorList>
    </citation>
    <scope>NUCLEOTIDE SEQUENCE [LARGE SCALE GENOMIC DNA]</scope>
    <source>
        <strain evidence="11 12">DSM 44099</strain>
    </source>
</reference>
<feature type="transmembrane region" description="Helical" evidence="9">
    <location>
        <begin position="199"/>
        <end position="217"/>
    </location>
</feature>
<keyword evidence="7 9" id="KW-0472">Membrane</keyword>
<dbReference type="InterPro" id="IPR038731">
    <property type="entry name" value="RgtA/B/C-like"/>
</dbReference>
<feature type="transmembrane region" description="Helical" evidence="9">
    <location>
        <begin position="71"/>
        <end position="90"/>
    </location>
</feature>
<keyword evidence="3 11" id="KW-0328">Glycosyltransferase</keyword>
<protein>
    <submittedName>
        <fullName evidence="11">Mannosyltransferase</fullName>
    </submittedName>
</protein>
<dbReference type="AlphaFoldDB" id="A0A3D9ZY13"/>
<dbReference type="GO" id="GO:0010041">
    <property type="term" value="P:response to iron(III) ion"/>
    <property type="evidence" value="ECO:0007669"/>
    <property type="project" value="TreeGrafter"/>
</dbReference>
<keyword evidence="4 11" id="KW-0808">Transferase</keyword>
<dbReference type="Pfam" id="PF13231">
    <property type="entry name" value="PMT_2"/>
    <property type="match status" value="1"/>
</dbReference>
<evidence type="ECO:0000259" key="10">
    <source>
        <dbReference type="Pfam" id="PF13231"/>
    </source>
</evidence>
<feature type="transmembrane region" description="Helical" evidence="9">
    <location>
        <begin position="173"/>
        <end position="192"/>
    </location>
</feature>
<dbReference type="PANTHER" id="PTHR33908">
    <property type="entry name" value="MANNOSYLTRANSFERASE YKCB-RELATED"/>
    <property type="match status" value="1"/>
</dbReference>
<evidence type="ECO:0000256" key="2">
    <source>
        <dbReference type="ARBA" id="ARBA00022475"/>
    </source>
</evidence>
<evidence type="ECO:0000256" key="4">
    <source>
        <dbReference type="ARBA" id="ARBA00022679"/>
    </source>
</evidence>
<dbReference type="GO" id="GO:0016763">
    <property type="term" value="F:pentosyltransferase activity"/>
    <property type="evidence" value="ECO:0007669"/>
    <property type="project" value="TreeGrafter"/>
</dbReference>
<organism evidence="11 12">
    <name type="scientific">Asanoa ferruginea</name>
    <dbReference type="NCBI Taxonomy" id="53367"/>
    <lineage>
        <taxon>Bacteria</taxon>
        <taxon>Bacillati</taxon>
        <taxon>Actinomycetota</taxon>
        <taxon>Actinomycetes</taxon>
        <taxon>Micromonosporales</taxon>
        <taxon>Micromonosporaceae</taxon>
        <taxon>Asanoa</taxon>
    </lineage>
</organism>
<evidence type="ECO:0000256" key="1">
    <source>
        <dbReference type="ARBA" id="ARBA00004651"/>
    </source>
</evidence>
<dbReference type="InterPro" id="IPR050297">
    <property type="entry name" value="LipidA_mod_glycosyltrf_83"/>
</dbReference>
<gene>
    <name evidence="11" type="ORF">DFJ67_4718</name>
</gene>
<evidence type="ECO:0000256" key="5">
    <source>
        <dbReference type="ARBA" id="ARBA00022692"/>
    </source>
</evidence>
<feature type="transmembrane region" description="Helical" evidence="9">
    <location>
        <begin position="400"/>
        <end position="417"/>
    </location>
</feature>
<feature type="transmembrane region" description="Helical" evidence="9">
    <location>
        <begin position="229"/>
        <end position="254"/>
    </location>
</feature>
<feature type="transmembrane region" description="Helical" evidence="9">
    <location>
        <begin position="266"/>
        <end position="287"/>
    </location>
</feature>
<evidence type="ECO:0000256" key="3">
    <source>
        <dbReference type="ARBA" id="ARBA00022676"/>
    </source>
</evidence>
<evidence type="ECO:0000256" key="7">
    <source>
        <dbReference type="ARBA" id="ARBA00023136"/>
    </source>
</evidence>